<dbReference type="AlphaFoldDB" id="A0A427U608"/>
<gene>
    <name evidence="3" type="ORF">EJA03_05775</name>
</gene>
<protein>
    <submittedName>
        <fullName evidence="3">FHA domain-containing protein</fullName>
    </submittedName>
</protein>
<dbReference type="InterPro" id="IPR008984">
    <property type="entry name" value="SMAD_FHA_dom_sf"/>
</dbReference>
<dbReference type="InterPro" id="IPR000253">
    <property type="entry name" value="FHA_dom"/>
</dbReference>
<dbReference type="Gene3D" id="2.60.200.20">
    <property type="match status" value="1"/>
</dbReference>
<feature type="region of interest" description="Disordered" evidence="1">
    <location>
        <begin position="122"/>
        <end position="150"/>
    </location>
</feature>
<dbReference type="EMBL" id="RSFA01000017">
    <property type="protein sequence ID" value="RSD32054.1"/>
    <property type="molecule type" value="Genomic_DNA"/>
</dbReference>
<comment type="caution">
    <text evidence="3">The sequence shown here is derived from an EMBL/GenBank/DDBJ whole genome shotgun (WGS) entry which is preliminary data.</text>
</comment>
<dbReference type="Pfam" id="PF20232">
    <property type="entry name" value="T6SS_FHA_C"/>
    <property type="match status" value="1"/>
</dbReference>
<feature type="domain" description="FHA" evidence="2">
    <location>
        <begin position="28"/>
        <end position="78"/>
    </location>
</feature>
<dbReference type="Proteomes" id="UP000269041">
    <property type="component" value="Unassembled WGS sequence"/>
</dbReference>
<organism evidence="3 4">
    <name type="scientific">Vibrio pectenicida</name>
    <dbReference type="NCBI Taxonomy" id="62763"/>
    <lineage>
        <taxon>Bacteria</taxon>
        <taxon>Pseudomonadati</taxon>
        <taxon>Pseudomonadota</taxon>
        <taxon>Gammaproteobacteria</taxon>
        <taxon>Vibrionales</taxon>
        <taxon>Vibrionaceae</taxon>
        <taxon>Vibrio</taxon>
    </lineage>
</organism>
<dbReference type="PROSITE" id="PS50006">
    <property type="entry name" value="FHA_DOMAIN"/>
    <property type="match status" value="1"/>
</dbReference>
<reference evidence="3 4" key="1">
    <citation type="submission" date="2018-12" db="EMBL/GenBank/DDBJ databases">
        <title>Genomic taxonomy of the Vibrionaceae family.</title>
        <authorList>
            <person name="Gomez-Gil B."/>
            <person name="Enciso-Ibarra K."/>
        </authorList>
    </citation>
    <scope>NUCLEOTIDE SEQUENCE [LARGE SCALE GENOMIC DNA]</scope>
    <source>
        <strain evidence="3 4">CAIM 594</strain>
    </source>
</reference>
<evidence type="ECO:0000256" key="1">
    <source>
        <dbReference type="SAM" id="MobiDB-lite"/>
    </source>
</evidence>
<evidence type="ECO:0000313" key="4">
    <source>
        <dbReference type="Proteomes" id="UP000269041"/>
    </source>
</evidence>
<proteinExistence type="predicted"/>
<name>A0A427U608_9VIBR</name>
<dbReference type="Pfam" id="PF00498">
    <property type="entry name" value="FHA"/>
    <property type="match status" value="1"/>
</dbReference>
<sequence>MPISIRIISNPSNESVTQWNHAFPEEGGNIGRAYGAILQLSDASREVSGIHAIIRKTSRGYQIADNSTNGLFINGFDMPLGKGNQTTLSDGDVLDIGGYRLLVSCFLPDHAKVRSGEECINSSSFGEDPFSRQPEPSVETIPEVQTEPDSTMATRDIVDDDPFLSTGTMKKMKQEHFELDFPTSDEDPLRCNELQASLNLRNEAMFSSFVQQEISETPKSAQLAMVEIQKHEQFLQECSDKALEIALTRLLSELSPDAIESMFNDLSGSRFWPRKRKYWCMYKRYFTRQIETRDWQVKFKTYFHDAIRLQRNLEEGR</sequence>
<dbReference type="OrthoDB" id="273564at2"/>
<accession>A0A427U608</accession>
<dbReference type="InterPro" id="IPR046883">
    <property type="entry name" value="T6SS_FHA_C"/>
</dbReference>
<dbReference type="CDD" id="cd00060">
    <property type="entry name" value="FHA"/>
    <property type="match status" value="1"/>
</dbReference>
<evidence type="ECO:0000259" key="2">
    <source>
        <dbReference type="PROSITE" id="PS50006"/>
    </source>
</evidence>
<keyword evidence="4" id="KW-1185">Reference proteome</keyword>
<evidence type="ECO:0000313" key="3">
    <source>
        <dbReference type="EMBL" id="RSD32054.1"/>
    </source>
</evidence>
<dbReference type="SUPFAM" id="SSF49879">
    <property type="entry name" value="SMAD/FHA domain"/>
    <property type="match status" value="1"/>
</dbReference>
<dbReference type="RefSeq" id="WP_125320287.1">
    <property type="nucleotide sequence ID" value="NZ_AP024889.1"/>
</dbReference>